<evidence type="ECO:0000256" key="11">
    <source>
        <dbReference type="ARBA" id="ARBA00048988"/>
    </source>
</evidence>
<keyword evidence="16" id="KW-1185">Reference proteome</keyword>
<evidence type="ECO:0000256" key="12">
    <source>
        <dbReference type="HAMAP-Rule" id="MF_00983"/>
    </source>
</evidence>
<dbReference type="GO" id="GO:0008270">
    <property type="term" value="F:zinc ion binding"/>
    <property type="evidence" value="ECO:0007669"/>
    <property type="project" value="UniProtKB-UniRule"/>
</dbReference>
<dbReference type="GO" id="GO:0003677">
    <property type="term" value="F:DNA binding"/>
    <property type="evidence" value="ECO:0007669"/>
    <property type="project" value="UniProtKB-UniRule"/>
</dbReference>
<keyword evidence="10 12" id="KW-0413">Isomerase</keyword>
<dbReference type="FunFam" id="3.40.50.300:FF:000489">
    <property type="entry name" value="Primosome assembly protein PriA"/>
    <property type="match status" value="1"/>
</dbReference>
<dbReference type="Gene3D" id="3.40.1440.60">
    <property type="entry name" value="PriA, 3(prime) DNA-binding domain"/>
    <property type="match status" value="1"/>
</dbReference>
<dbReference type="SMART" id="SM00490">
    <property type="entry name" value="HELICc"/>
    <property type="match status" value="1"/>
</dbReference>
<dbReference type="AlphaFoldDB" id="A0A1D2LDI7"/>
<dbReference type="GO" id="GO:0006270">
    <property type="term" value="P:DNA replication initiation"/>
    <property type="evidence" value="ECO:0007669"/>
    <property type="project" value="TreeGrafter"/>
</dbReference>
<feature type="binding site" evidence="12">
    <location>
        <position position="538"/>
    </location>
    <ligand>
        <name>Zn(2+)</name>
        <dbReference type="ChEBI" id="CHEBI:29105"/>
        <label>2</label>
    </ligand>
</feature>
<dbReference type="HAMAP" id="MF_00983">
    <property type="entry name" value="PriA"/>
    <property type="match status" value="1"/>
</dbReference>
<dbReference type="InterPro" id="IPR041222">
    <property type="entry name" value="PriA_3primeBD"/>
</dbReference>
<feature type="domain" description="Helicase ATP-binding" evidence="13">
    <location>
        <begin position="280"/>
        <end position="446"/>
    </location>
</feature>
<comment type="subunit">
    <text evidence="12">Component of the replication restart primosome.</text>
</comment>
<evidence type="ECO:0000256" key="10">
    <source>
        <dbReference type="ARBA" id="ARBA00023235"/>
    </source>
</evidence>
<evidence type="ECO:0000313" key="15">
    <source>
        <dbReference type="EMBL" id="ATF26981.1"/>
    </source>
</evidence>
<proteinExistence type="inferred from homology"/>
<dbReference type="PANTHER" id="PTHR30580:SF0">
    <property type="entry name" value="PRIMOSOMAL PROTEIN N"/>
    <property type="match status" value="1"/>
</dbReference>
<dbReference type="InterPro" id="IPR042115">
    <property type="entry name" value="PriA_3primeBD_sf"/>
</dbReference>
<comment type="similarity">
    <text evidence="12">Belongs to the helicase family. PriA subfamily.</text>
</comment>
<dbReference type="InterPro" id="IPR027417">
    <property type="entry name" value="P-loop_NTPase"/>
</dbReference>
<feature type="binding site" evidence="12">
    <location>
        <position position="520"/>
    </location>
    <ligand>
        <name>Zn(2+)</name>
        <dbReference type="ChEBI" id="CHEBI:29105"/>
        <label>2</label>
    </ligand>
</feature>
<feature type="binding site" evidence="12">
    <location>
        <position position="511"/>
    </location>
    <ligand>
        <name>Zn(2+)</name>
        <dbReference type="ChEBI" id="CHEBI:29105"/>
        <label>1</label>
    </ligand>
</feature>
<dbReference type="GO" id="GO:0005524">
    <property type="term" value="F:ATP binding"/>
    <property type="evidence" value="ECO:0007669"/>
    <property type="project" value="UniProtKB-UniRule"/>
</dbReference>
<feature type="binding site" evidence="12">
    <location>
        <position position="535"/>
    </location>
    <ligand>
        <name>Zn(2+)</name>
        <dbReference type="ChEBI" id="CHEBI:29105"/>
        <label>2</label>
    </ligand>
</feature>
<keyword evidence="6 12" id="KW-0347">Helicase</keyword>
<keyword evidence="4 12" id="KW-0547">Nucleotide-binding</keyword>
<evidence type="ECO:0000313" key="16">
    <source>
        <dbReference type="Proteomes" id="UP000243591"/>
    </source>
</evidence>
<dbReference type="InterPro" id="IPR041236">
    <property type="entry name" value="PriA_C"/>
</dbReference>
<dbReference type="GO" id="GO:1990077">
    <property type="term" value="C:primosome complex"/>
    <property type="evidence" value="ECO:0007669"/>
    <property type="project" value="UniProtKB-UniRule"/>
</dbReference>
<evidence type="ECO:0000259" key="13">
    <source>
        <dbReference type="PROSITE" id="PS51192"/>
    </source>
</evidence>
<dbReference type="Gene3D" id="3.40.50.300">
    <property type="entry name" value="P-loop containing nucleotide triphosphate hydrolases"/>
    <property type="match status" value="2"/>
</dbReference>
<sequence>MPIIAKVIVDTPAMTVDRPFDYLIPEQWQDVILPGMRVAVPFGPRQLLGYVVAVADVTALTDTKKLKEIVDIFDVRPVLTPEMLALGEWMAQDSLNFRISIFQTMLPNLMRGSYEKYFVLKNWDNTAAVKLFEGSETLDWKAVKDSEFVTALQRWIQAGDIETVYRVSSKETKKTKRALKNCLTETELIASLESLGNQAKAQRKCLAMLLELEATELWVDEAKARGISDAVLRSVAEKGWVTIFSKEIDRDPYANHHFEKSEPLDLTTDQETVFQRIFEVQREKIAKTFLLHGVTGSGKTEVYLQTIAEALKLGKQAIMLVPEIALTPQMVERFKSRFGKKVAVLHSALSAGERLDEWQKIEREEADIVVGARSAIFAPLTNIGLIIIDEEHEATYKQEDYPRYHAREVALWRAQHHQCPVVLGSATPNVESFARATKGVYELLELPERVNNRPLPTVEIVDLKDELRQGNTSSFSTVLLDKIKDRQQKGEQTVLMLNRRGFASFVMCRDCGFVPECPNCSITLTYHKLRHQLKCHYCGHQAPMPPQCPSCQSEHIRQYGTGTQKIEEELLELLPDIRIIRMDVDTTSRKGAHEKLLTAFGNGEADILLGTQMIAKGLDFPNITLVGVLNADTALNVPDFRASERTFQLLTQVSGRAGRHQLLGEVVIQTFNPDHYSIQLAQYQNYIAFYNQEMGLRKLTGYPPYYLTALIQVTSTDERKGEETIANITGFLKRELNEQTILLGPTPAPIAKIKNRYRYQCLIKYKVEPNLRDVLRRVLETYQKEIRNGLTVSIDFEPYTMM</sequence>
<feature type="binding site" evidence="12">
    <location>
        <position position="517"/>
    </location>
    <ligand>
        <name>Zn(2+)</name>
        <dbReference type="ChEBI" id="CHEBI:29105"/>
        <label>2</label>
    </ligand>
</feature>
<dbReference type="InterPro" id="IPR005259">
    <property type="entry name" value="PriA"/>
</dbReference>
<dbReference type="Pfam" id="PF00270">
    <property type="entry name" value="DEAD"/>
    <property type="match status" value="1"/>
</dbReference>
<dbReference type="Proteomes" id="UP000243591">
    <property type="component" value="Chromosome"/>
</dbReference>
<protein>
    <recommendedName>
        <fullName evidence="12">Replication restart protein PriA</fullName>
    </recommendedName>
    <alternativeName>
        <fullName evidence="12">ATP-dependent DNA helicase PriA</fullName>
        <ecNumber evidence="12">5.6.2.4</ecNumber>
    </alternativeName>
    <alternativeName>
        <fullName evidence="12">DNA 3'-5' helicase PriA</fullName>
    </alternativeName>
</protein>
<name>A0A1D2LDI7_BROTH</name>
<dbReference type="STRING" id="2756.BFR44_04315"/>
<dbReference type="EMBL" id="CP023483">
    <property type="protein sequence ID" value="ATF26981.1"/>
    <property type="molecule type" value="Genomic_DNA"/>
</dbReference>
<dbReference type="EC" id="5.6.2.4" evidence="12"/>
<dbReference type="GO" id="GO:0006310">
    <property type="term" value="P:DNA recombination"/>
    <property type="evidence" value="ECO:0007669"/>
    <property type="project" value="InterPro"/>
</dbReference>
<evidence type="ECO:0000256" key="3">
    <source>
        <dbReference type="ARBA" id="ARBA00022723"/>
    </source>
</evidence>
<dbReference type="NCBIfam" id="NF004066">
    <property type="entry name" value="PRK05580.1-3"/>
    <property type="match status" value="1"/>
</dbReference>
<keyword evidence="7 12" id="KW-0862">Zinc</keyword>
<dbReference type="GO" id="GO:0006269">
    <property type="term" value="P:DNA replication, synthesis of primer"/>
    <property type="evidence" value="ECO:0007669"/>
    <property type="project" value="UniProtKB-KW"/>
</dbReference>
<feature type="binding site" evidence="12">
    <location>
        <position position="551"/>
    </location>
    <ligand>
        <name>Zn(2+)</name>
        <dbReference type="ChEBI" id="CHEBI:29105"/>
        <label>1</label>
    </ligand>
</feature>
<dbReference type="InterPro" id="IPR001650">
    <property type="entry name" value="Helicase_C-like"/>
</dbReference>
<dbReference type="Pfam" id="PF18074">
    <property type="entry name" value="PriA_C"/>
    <property type="match status" value="1"/>
</dbReference>
<feature type="binding site" evidence="12">
    <location>
        <position position="548"/>
    </location>
    <ligand>
        <name>Zn(2+)</name>
        <dbReference type="ChEBI" id="CHEBI:29105"/>
        <label>1</label>
    </ligand>
</feature>
<dbReference type="NCBIfam" id="TIGR00595">
    <property type="entry name" value="priA"/>
    <property type="match status" value="1"/>
</dbReference>
<evidence type="ECO:0000256" key="5">
    <source>
        <dbReference type="ARBA" id="ARBA00022801"/>
    </source>
</evidence>
<dbReference type="KEGG" id="bths:CNY62_11770"/>
<gene>
    <name evidence="12" type="primary">priA</name>
    <name evidence="15" type="ORF">CNY62_11770</name>
</gene>
<comment type="catalytic activity">
    <reaction evidence="12">
        <text>Couples ATP hydrolysis with the unwinding of duplex DNA by translocating in the 3'-5' direction.</text>
        <dbReference type="EC" id="5.6.2.4"/>
    </reaction>
</comment>
<dbReference type="GO" id="GO:0006302">
    <property type="term" value="P:double-strand break repair"/>
    <property type="evidence" value="ECO:0007669"/>
    <property type="project" value="InterPro"/>
</dbReference>
<keyword evidence="5 12" id="KW-0378">Hydrolase</keyword>
<evidence type="ECO:0000256" key="8">
    <source>
        <dbReference type="ARBA" id="ARBA00022840"/>
    </source>
</evidence>
<comment type="function">
    <text evidence="12">Initiates the restart of stalled replication forks, which reloads the replicative helicase on sites other than the origin of replication. Recognizes and binds to abandoned replication forks and remodels them to uncover a helicase loading site. Promotes assembly of the primosome at these replication forks.</text>
</comment>
<evidence type="ECO:0000259" key="14">
    <source>
        <dbReference type="PROSITE" id="PS51194"/>
    </source>
</evidence>
<keyword evidence="8 12" id="KW-0067">ATP-binding</keyword>
<dbReference type="GO" id="GO:0043138">
    <property type="term" value="F:3'-5' DNA helicase activity"/>
    <property type="evidence" value="ECO:0007669"/>
    <property type="project" value="UniProtKB-EC"/>
</dbReference>
<dbReference type="SUPFAM" id="SSF52540">
    <property type="entry name" value="P-loop containing nucleoside triphosphate hydrolases"/>
    <property type="match status" value="2"/>
</dbReference>
<dbReference type="PROSITE" id="PS51192">
    <property type="entry name" value="HELICASE_ATP_BIND_1"/>
    <property type="match status" value="1"/>
</dbReference>
<dbReference type="SMART" id="SM00487">
    <property type="entry name" value="DEXDc"/>
    <property type="match status" value="1"/>
</dbReference>
<evidence type="ECO:0000256" key="6">
    <source>
        <dbReference type="ARBA" id="ARBA00022806"/>
    </source>
</evidence>
<dbReference type="PANTHER" id="PTHR30580">
    <property type="entry name" value="PRIMOSOMAL PROTEIN N"/>
    <property type="match status" value="1"/>
</dbReference>
<dbReference type="Pfam" id="PF17764">
    <property type="entry name" value="PriA_3primeBD"/>
    <property type="match status" value="1"/>
</dbReference>
<dbReference type="InterPro" id="IPR040498">
    <property type="entry name" value="PriA_CRR"/>
</dbReference>
<dbReference type="InterPro" id="IPR014001">
    <property type="entry name" value="Helicase_ATP-bd"/>
</dbReference>
<comment type="cofactor">
    <cofactor evidence="12">
        <name>Zn(2+)</name>
        <dbReference type="ChEBI" id="CHEBI:29105"/>
    </cofactor>
    <text evidence="12">Binds 2 zinc ions per subunit.</text>
</comment>
<keyword evidence="9 12" id="KW-0238">DNA-binding</keyword>
<dbReference type="CDD" id="cd17929">
    <property type="entry name" value="DEXHc_priA"/>
    <property type="match status" value="1"/>
</dbReference>
<feature type="binding site" evidence="12">
    <location>
        <position position="508"/>
    </location>
    <ligand>
        <name>Zn(2+)</name>
        <dbReference type="ChEBI" id="CHEBI:29105"/>
        <label>1</label>
    </ligand>
</feature>
<dbReference type="InterPro" id="IPR011545">
    <property type="entry name" value="DEAD/DEAH_box_helicase_dom"/>
</dbReference>
<dbReference type="CDD" id="cd18804">
    <property type="entry name" value="SF2_C_priA"/>
    <property type="match status" value="1"/>
</dbReference>
<dbReference type="Pfam" id="PF00271">
    <property type="entry name" value="Helicase_C"/>
    <property type="match status" value="1"/>
</dbReference>
<dbReference type="GO" id="GO:0016887">
    <property type="term" value="F:ATP hydrolysis activity"/>
    <property type="evidence" value="ECO:0007669"/>
    <property type="project" value="RHEA"/>
</dbReference>
<dbReference type="OrthoDB" id="9759544at2"/>
<feature type="domain" description="Helicase C-terminal" evidence="14">
    <location>
        <begin position="543"/>
        <end position="700"/>
    </location>
</feature>
<comment type="catalytic activity">
    <reaction evidence="11 12">
        <text>ATP + H2O = ADP + phosphate + H(+)</text>
        <dbReference type="Rhea" id="RHEA:13065"/>
        <dbReference type="ChEBI" id="CHEBI:15377"/>
        <dbReference type="ChEBI" id="CHEBI:15378"/>
        <dbReference type="ChEBI" id="CHEBI:30616"/>
        <dbReference type="ChEBI" id="CHEBI:43474"/>
        <dbReference type="ChEBI" id="CHEBI:456216"/>
        <dbReference type="EC" id="5.6.2.4"/>
    </reaction>
</comment>
<dbReference type="PROSITE" id="PS51194">
    <property type="entry name" value="HELICASE_CTER"/>
    <property type="match status" value="1"/>
</dbReference>
<evidence type="ECO:0000256" key="4">
    <source>
        <dbReference type="ARBA" id="ARBA00022741"/>
    </source>
</evidence>
<keyword evidence="1 12" id="KW-0639">Primosome</keyword>
<dbReference type="FunFam" id="3.40.1440.60:FF:000001">
    <property type="entry name" value="Primosomal protein N"/>
    <property type="match status" value="1"/>
</dbReference>
<dbReference type="Pfam" id="PF18319">
    <property type="entry name" value="Zn_ribbon_PriA"/>
    <property type="match status" value="1"/>
</dbReference>
<keyword evidence="2 12" id="KW-0235">DNA replication</keyword>
<evidence type="ECO:0000256" key="2">
    <source>
        <dbReference type="ARBA" id="ARBA00022705"/>
    </source>
</evidence>
<keyword evidence="3 12" id="KW-0479">Metal-binding</keyword>
<organism evidence="15 16">
    <name type="scientific">Brochothrix thermosphacta</name>
    <name type="common">Microbacterium thermosphactum</name>
    <dbReference type="NCBI Taxonomy" id="2756"/>
    <lineage>
        <taxon>Bacteria</taxon>
        <taxon>Bacillati</taxon>
        <taxon>Bacillota</taxon>
        <taxon>Bacilli</taxon>
        <taxon>Bacillales</taxon>
        <taxon>Listeriaceae</taxon>
        <taxon>Brochothrix</taxon>
    </lineage>
</organism>
<dbReference type="RefSeq" id="WP_069125581.1">
    <property type="nucleotide sequence ID" value="NZ_CP023483.1"/>
</dbReference>
<reference evidence="15 16" key="1">
    <citation type="submission" date="2017-09" db="EMBL/GenBank/DDBJ databases">
        <title>Complete Genome Sequences of Two Strains of the Meat Spoilage Bacterium Brochothrix thermosphacta Isolated from Ground Chicken.</title>
        <authorList>
            <person name="Paoli G.C."/>
            <person name="Wijey C."/>
            <person name="Chen C.-Y."/>
            <person name="Nguyen L."/>
            <person name="Yan X."/>
            <person name="Irwin P.L."/>
        </authorList>
    </citation>
    <scope>NUCLEOTIDE SEQUENCE [LARGE SCALE GENOMIC DNA]</scope>
    <source>
        <strain evidence="15 16">BI</strain>
    </source>
</reference>
<evidence type="ECO:0000256" key="1">
    <source>
        <dbReference type="ARBA" id="ARBA00022515"/>
    </source>
</evidence>
<accession>A0A1D2LDI7</accession>
<evidence type="ECO:0000256" key="9">
    <source>
        <dbReference type="ARBA" id="ARBA00023125"/>
    </source>
</evidence>
<evidence type="ECO:0000256" key="7">
    <source>
        <dbReference type="ARBA" id="ARBA00022833"/>
    </source>
</evidence>